<gene>
    <name evidence="2" type="ORF">GCM10007852_00890</name>
</gene>
<keyword evidence="1" id="KW-0732">Signal</keyword>
<evidence type="ECO:0008006" key="4">
    <source>
        <dbReference type="Google" id="ProtNLM"/>
    </source>
</evidence>
<comment type="caution">
    <text evidence="2">The sequence shown here is derived from an EMBL/GenBank/DDBJ whole genome shotgun (WGS) entry which is preliminary data.</text>
</comment>
<dbReference type="RefSeq" id="WP_284215500.1">
    <property type="nucleotide sequence ID" value="NZ_BSOT01000001.1"/>
</dbReference>
<protein>
    <recommendedName>
        <fullName evidence="4">Lipoprotein</fullName>
    </recommendedName>
</protein>
<reference evidence="2" key="1">
    <citation type="journal article" date="2014" name="Int. J. Syst. Evol. Microbiol.">
        <title>Complete genome sequence of Corynebacterium casei LMG S-19264T (=DSM 44701T), isolated from a smear-ripened cheese.</title>
        <authorList>
            <consortium name="US DOE Joint Genome Institute (JGI-PGF)"/>
            <person name="Walter F."/>
            <person name="Albersmeier A."/>
            <person name="Kalinowski J."/>
            <person name="Ruckert C."/>
        </authorList>
    </citation>
    <scope>NUCLEOTIDE SEQUENCE</scope>
    <source>
        <strain evidence="2">NBRC 110023</strain>
    </source>
</reference>
<reference evidence="2" key="2">
    <citation type="submission" date="2023-01" db="EMBL/GenBank/DDBJ databases">
        <title>Draft genome sequence of Agaribacter marinus strain NBRC 110023.</title>
        <authorList>
            <person name="Sun Q."/>
            <person name="Mori K."/>
        </authorList>
    </citation>
    <scope>NUCLEOTIDE SEQUENCE</scope>
    <source>
        <strain evidence="2">NBRC 110023</strain>
    </source>
</reference>
<accession>A0AA37WFN6</accession>
<dbReference type="AlphaFoldDB" id="A0AA37WFN6"/>
<evidence type="ECO:0000313" key="3">
    <source>
        <dbReference type="Proteomes" id="UP001156601"/>
    </source>
</evidence>
<name>A0AA37WFN6_9ALTE</name>
<feature type="signal peptide" evidence="1">
    <location>
        <begin position="1"/>
        <end position="22"/>
    </location>
</feature>
<dbReference type="PROSITE" id="PS51257">
    <property type="entry name" value="PROKAR_LIPOPROTEIN"/>
    <property type="match status" value="1"/>
</dbReference>
<evidence type="ECO:0000313" key="2">
    <source>
        <dbReference type="EMBL" id="GLR69181.1"/>
    </source>
</evidence>
<keyword evidence="3" id="KW-1185">Reference proteome</keyword>
<feature type="chain" id="PRO_5041418418" description="Lipoprotein" evidence="1">
    <location>
        <begin position="23"/>
        <end position="175"/>
    </location>
</feature>
<dbReference type="Proteomes" id="UP001156601">
    <property type="component" value="Unassembled WGS sequence"/>
</dbReference>
<proteinExistence type="predicted"/>
<evidence type="ECO:0000256" key="1">
    <source>
        <dbReference type="SAM" id="SignalP"/>
    </source>
</evidence>
<organism evidence="2 3">
    <name type="scientific">Agaribacter marinus</name>
    <dbReference type="NCBI Taxonomy" id="1431249"/>
    <lineage>
        <taxon>Bacteria</taxon>
        <taxon>Pseudomonadati</taxon>
        <taxon>Pseudomonadota</taxon>
        <taxon>Gammaproteobacteria</taxon>
        <taxon>Alteromonadales</taxon>
        <taxon>Alteromonadaceae</taxon>
        <taxon>Agaribacter</taxon>
    </lineage>
</organism>
<sequence length="175" mass="18855">MKLRFAVLLLIISTLCSCVVKYANYVNPEGEGLATLNIKNVGTWYVTAISFAEPNGCTGRTWLGPGVVDTGTDITIKLKPNEVFSFQSGSAKGSVGSGSGGLTSVIESCGGGSQRFIPRKNGRYEMVVGLITEKNQCIYSFKEIIAGKETDIDSLMPNKVVIPQWANSPMCEKFE</sequence>
<dbReference type="EMBL" id="BSOT01000001">
    <property type="protein sequence ID" value="GLR69181.1"/>
    <property type="molecule type" value="Genomic_DNA"/>
</dbReference>